<evidence type="ECO:0000313" key="2">
    <source>
        <dbReference type="EMBL" id="OGZ44338.1"/>
    </source>
</evidence>
<dbReference type="STRING" id="1802114.A2719_04715"/>
<gene>
    <name evidence="2" type="ORF">A2719_04715</name>
</gene>
<accession>A0A1G2G3D5</accession>
<evidence type="ECO:0000259" key="1">
    <source>
        <dbReference type="Pfam" id="PF07866"/>
    </source>
</evidence>
<organism evidence="2 3">
    <name type="scientific">Candidatus Ryanbacteria bacterium RIFCSPHIGHO2_01_FULL_45_22</name>
    <dbReference type="NCBI Taxonomy" id="1802114"/>
    <lineage>
        <taxon>Bacteria</taxon>
        <taxon>Candidatus Ryaniibacteriota</taxon>
    </lineage>
</organism>
<name>A0A1G2G3D5_9BACT</name>
<dbReference type="EMBL" id="MHNK01000004">
    <property type="protein sequence ID" value="OGZ44338.1"/>
    <property type="molecule type" value="Genomic_DNA"/>
</dbReference>
<dbReference type="Gene3D" id="2.30.30.320">
    <property type="entry name" value="DUF1653-like domain"/>
    <property type="match status" value="1"/>
</dbReference>
<reference evidence="2 3" key="1">
    <citation type="journal article" date="2016" name="Nat. Commun.">
        <title>Thousands of microbial genomes shed light on interconnected biogeochemical processes in an aquifer system.</title>
        <authorList>
            <person name="Anantharaman K."/>
            <person name="Brown C.T."/>
            <person name="Hug L.A."/>
            <person name="Sharon I."/>
            <person name="Castelle C.J."/>
            <person name="Probst A.J."/>
            <person name="Thomas B.C."/>
            <person name="Singh A."/>
            <person name="Wilkins M.J."/>
            <person name="Karaoz U."/>
            <person name="Brodie E.L."/>
            <person name="Williams K.H."/>
            <person name="Hubbard S.S."/>
            <person name="Banfield J.F."/>
        </authorList>
    </citation>
    <scope>NUCLEOTIDE SEQUENCE [LARGE SCALE GENOMIC DNA]</scope>
</reference>
<dbReference type="InterPro" id="IPR037135">
    <property type="entry name" value="DUF1653-like_dom_sf"/>
</dbReference>
<dbReference type="Pfam" id="PF07866">
    <property type="entry name" value="DUF1653"/>
    <property type="match status" value="1"/>
</dbReference>
<dbReference type="Proteomes" id="UP000177480">
    <property type="component" value="Unassembled WGS sequence"/>
</dbReference>
<feature type="domain" description="DUF1653" evidence="1">
    <location>
        <begin position="14"/>
        <end position="78"/>
    </location>
</feature>
<comment type="caution">
    <text evidence="2">The sequence shown here is derived from an EMBL/GenBank/DDBJ whole genome shotgun (WGS) entry which is preliminary data.</text>
</comment>
<evidence type="ECO:0000313" key="3">
    <source>
        <dbReference type="Proteomes" id="UP000177480"/>
    </source>
</evidence>
<protein>
    <recommendedName>
        <fullName evidence="1">DUF1653 domain-containing protein</fullName>
    </recommendedName>
</protein>
<dbReference type="InterPro" id="IPR023387">
    <property type="entry name" value="DUF1653-like_dom"/>
</dbReference>
<dbReference type="AlphaFoldDB" id="A0A1G2G3D5"/>
<sequence>MAEDTLSRDSVKPGVYRHFKGNIYPVLGVVENTETQELTVIYIPQCGTHAGKLSNRDLKMFLEEVDRPEIPYRGARFQMIEERTFI</sequence>
<proteinExistence type="predicted"/>